<name>A0A2Z6ZV00_9LAMI</name>
<dbReference type="EMBL" id="KV070189">
    <property type="protein sequence ID" value="KZV06648.1"/>
    <property type="molecule type" value="Genomic_DNA"/>
</dbReference>
<proteinExistence type="predicted"/>
<gene>
    <name evidence="2" type="ORF">F511_45869</name>
</gene>
<feature type="compositionally biased region" description="Low complexity" evidence="1">
    <location>
        <begin position="63"/>
        <end position="72"/>
    </location>
</feature>
<reference evidence="2 3" key="1">
    <citation type="journal article" date="2015" name="Proc. Natl. Acad. Sci. U.S.A.">
        <title>The resurrection genome of Boea hygrometrica: A blueprint for survival of dehydration.</title>
        <authorList>
            <person name="Xiao L."/>
            <person name="Yang G."/>
            <person name="Zhang L."/>
            <person name="Yang X."/>
            <person name="Zhao S."/>
            <person name="Ji Z."/>
            <person name="Zhou Q."/>
            <person name="Hu M."/>
            <person name="Wang Y."/>
            <person name="Chen M."/>
            <person name="Xu Y."/>
            <person name="Jin H."/>
            <person name="Xiao X."/>
            <person name="Hu G."/>
            <person name="Bao F."/>
            <person name="Hu Y."/>
            <person name="Wan P."/>
            <person name="Li L."/>
            <person name="Deng X."/>
            <person name="Kuang T."/>
            <person name="Xiang C."/>
            <person name="Zhu J.K."/>
            <person name="Oliver M.J."/>
            <person name="He Y."/>
        </authorList>
    </citation>
    <scope>NUCLEOTIDE SEQUENCE [LARGE SCALE GENOMIC DNA]</scope>
    <source>
        <strain evidence="3">cv. XS01</strain>
    </source>
</reference>
<feature type="compositionally biased region" description="Polar residues" evidence="1">
    <location>
        <begin position="23"/>
        <end position="35"/>
    </location>
</feature>
<feature type="compositionally biased region" description="Basic and acidic residues" evidence="1">
    <location>
        <begin position="37"/>
        <end position="53"/>
    </location>
</feature>
<sequence length="109" mass="12016">MHTYIKKNVDVRPAGESSKQTEDTTSGTEGGQSHMTKPVEKKKNNTEKVAMEKPKKKQEKVPKVAVQQPVEAGSQFSPRKSKSVTSSNEDSCMLARLNNRGAKSKKVVE</sequence>
<evidence type="ECO:0000256" key="1">
    <source>
        <dbReference type="SAM" id="MobiDB-lite"/>
    </source>
</evidence>
<organism evidence="2 3">
    <name type="scientific">Dorcoceras hygrometricum</name>
    <dbReference type="NCBI Taxonomy" id="472368"/>
    <lineage>
        <taxon>Eukaryota</taxon>
        <taxon>Viridiplantae</taxon>
        <taxon>Streptophyta</taxon>
        <taxon>Embryophyta</taxon>
        <taxon>Tracheophyta</taxon>
        <taxon>Spermatophyta</taxon>
        <taxon>Magnoliopsida</taxon>
        <taxon>eudicotyledons</taxon>
        <taxon>Gunneridae</taxon>
        <taxon>Pentapetalae</taxon>
        <taxon>asterids</taxon>
        <taxon>lamiids</taxon>
        <taxon>Lamiales</taxon>
        <taxon>Gesneriaceae</taxon>
        <taxon>Didymocarpoideae</taxon>
        <taxon>Trichosporeae</taxon>
        <taxon>Loxocarpinae</taxon>
        <taxon>Dorcoceras</taxon>
    </lineage>
</organism>
<dbReference type="AlphaFoldDB" id="A0A2Z6ZV00"/>
<feature type="compositionally biased region" description="Polar residues" evidence="1">
    <location>
        <begin position="74"/>
        <end position="90"/>
    </location>
</feature>
<accession>A0A2Z6ZV00</accession>
<evidence type="ECO:0000313" key="3">
    <source>
        <dbReference type="Proteomes" id="UP000250235"/>
    </source>
</evidence>
<evidence type="ECO:0000313" key="2">
    <source>
        <dbReference type="EMBL" id="KZV06648.1"/>
    </source>
</evidence>
<keyword evidence="3" id="KW-1185">Reference proteome</keyword>
<dbReference type="Proteomes" id="UP000250235">
    <property type="component" value="Unassembled WGS sequence"/>
</dbReference>
<protein>
    <submittedName>
        <fullName evidence="2">Uncharacterized protein</fullName>
    </submittedName>
</protein>
<feature type="region of interest" description="Disordered" evidence="1">
    <location>
        <begin position="1"/>
        <end position="109"/>
    </location>
</feature>